<keyword evidence="3" id="KW-0812">Transmembrane</keyword>
<feature type="domain" description="CBS" evidence="4">
    <location>
        <begin position="311"/>
        <end position="361"/>
    </location>
</feature>
<dbReference type="Pfam" id="PF04982">
    <property type="entry name" value="TM_HPP"/>
    <property type="match status" value="1"/>
</dbReference>
<evidence type="ECO:0000259" key="4">
    <source>
        <dbReference type="PROSITE" id="PS51371"/>
    </source>
</evidence>
<reference evidence="6" key="1">
    <citation type="submission" date="2018-05" db="EMBL/GenBank/DDBJ databases">
        <authorList>
            <person name="Li X."/>
        </authorList>
    </citation>
    <scope>NUCLEOTIDE SEQUENCE [LARGE SCALE GENOMIC DNA]</scope>
    <source>
        <strain evidence="6">YIM 73061</strain>
    </source>
</reference>
<feature type="domain" description="CBS" evidence="4">
    <location>
        <begin position="246"/>
        <end position="306"/>
    </location>
</feature>
<dbReference type="OrthoDB" id="9811720at2"/>
<dbReference type="InterPro" id="IPR007065">
    <property type="entry name" value="HPP"/>
</dbReference>
<protein>
    <submittedName>
        <fullName evidence="5">HPP family protein</fullName>
    </submittedName>
</protein>
<dbReference type="RefSeq" id="WP_111514555.1">
    <property type="nucleotide sequence ID" value="NZ_QFYR01000001.1"/>
</dbReference>
<keyword evidence="6" id="KW-1185">Reference proteome</keyword>
<evidence type="ECO:0000256" key="1">
    <source>
        <dbReference type="PROSITE-ProRule" id="PRU00703"/>
    </source>
</evidence>
<dbReference type="InterPro" id="IPR046342">
    <property type="entry name" value="CBS_dom_sf"/>
</dbReference>
<dbReference type="Gene3D" id="3.10.580.10">
    <property type="entry name" value="CBS-domain"/>
    <property type="match status" value="2"/>
</dbReference>
<dbReference type="SMART" id="SM00116">
    <property type="entry name" value="CBS"/>
    <property type="match status" value="2"/>
</dbReference>
<dbReference type="PANTHER" id="PTHR33741:SF5">
    <property type="entry name" value="TRANSMEMBRANE PROTEIN DDB_G0269096-RELATED"/>
    <property type="match status" value="1"/>
</dbReference>
<keyword evidence="3" id="KW-1133">Transmembrane helix</keyword>
<organism evidence="5 6">
    <name type="scientific">Phenylobacterium deserti</name>
    <dbReference type="NCBI Taxonomy" id="1914756"/>
    <lineage>
        <taxon>Bacteria</taxon>
        <taxon>Pseudomonadati</taxon>
        <taxon>Pseudomonadota</taxon>
        <taxon>Alphaproteobacteria</taxon>
        <taxon>Caulobacterales</taxon>
        <taxon>Caulobacteraceae</taxon>
        <taxon>Phenylobacterium</taxon>
    </lineage>
</organism>
<evidence type="ECO:0000256" key="3">
    <source>
        <dbReference type="SAM" id="Phobius"/>
    </source>
</evidence>
<feature type="transmembrane region" description="Helical" evidence="3">
    <location>
        <begin position="51"/>
        <end position="72"/>
    </location>
</feature>
<dbReference type="Proteomes" id="UP000249725">
    <property type="component" value="Unassembled WGS sequence"/>
</dbReference>
<dbReference type="InterPro" id="IPR000644">
    <property type="entry name" value="CBS_dom"/>
</dbReference>
<accession>A0A328AV71</accession>
<feature type="transmembrane region" description="Helical" evidence="3">
    <location>
        <begin position="102"/>
        <end position="122"/>
    </location>
</feature>
<dbReference type="SUPFAM" id="SSF54631">
    <property type="entry name" value="CBS-domain pair"/>
    <property type="match status" value="1"/>
</dbReference>
<feature type="transmembrane region" description="Helical" evidence="3">
    <location>
        <begin position="78"/>
        <end position="95"/>
    </location>
</feature>
<dbReference type="InterPro" id="IPR058581">
    <property type="entry name" value="TM_HPP"/>
</dbReference>
<evidence type="ECO:0000313" key="6">
    <source>
        <dbReference type="Proteomes" id="UP000249725"/>
    </source>
</evidence>
<dbReference type="PANTHER" id="PTHR33741">
    <property type="entry name" value="TRANSMEMBRANE PROTEIN DDB_G0269096-RELATED"/>
    <property type="match status" value="1"/>
</dbReference>
<dbReference type="Pfam" id="PF00571">
    <property type="entry name" value="CBS"/>
    <property type="match status" value="2"/>
</dbReference>
<dbReference type="PROSITE" id="PS51371">
    <property type="entry name" value="CBS"/>
    <property type="match status" value="2"/>
</dbReference>
<dbReference type="AlphaFoldDB" id="A0A328AV71"/>
<proteinExistence type="predicted"/>
<evidence type="ECO:0000313" key="5">
    <source>
        <dbReference type="EMBL" id="RAK58105.1"/>
    </source>
</evidence>
<sequence>MSFDPRALLRGRHPISPADAARGAAGALLGIAATGLLARALAGGGPHLSPLLIPPIGASAVLVFAVPASPLAQPRCVIGGNILSAVVGVTCALLLPQPALAAAVAVGMAILLMSLLGCLHPPGGAVALGAALAGAAGGPAAYAFALAPVGLCSVLLVVAGMAYARASRRSYPHRAPAAAPAANTHGSRDRPPSERVGYTPADLDSALAHYGELLDVSREDLDALFRQVELAAHRRIHSEIRCGDIMSRDVISVDAHQTAESALSFLQQHDLRTAPVIDVEGRVVGMVRRAELLAGRRRLVEQVLDPFVHRVRPSTPIEALLPLLSSGQAHEAMVVDENRVLVGVITQTDLLAVLYRAHIVEQVASMRAA</sequence>
<feature type="transmembrane region" description="Helical" evidence="3">
    <location>
        <begin position="142"/>
        <end position="164"/>
    </location>
</feature>
<keyword evidence="1" id="KW-0129">CBS domain</keyword>
<gene>
    <name evidence="5" type="ORF">DJ018_09415</name>
</gene>
<name>A0A328AV71_9CAUL</name>
<feature type="transmembrane region" description="Helical" evidence="3">
    <location>
        <begin position="20"/>
        <end position="39"/>
    </location>
</feature>
<comment type="caution">
    <text evidence="5">The sequence shown here is derived from an EMBL/GenBank/DDBJ whole genome shotgun (WGS) entry which is preliminary data.</text>
</comment>
<evidence type="ECO:0000256" key="2">
    <source>
        <dbReference type="SAM" id="MobiDB-lite"/>
    </source>
</evidence>
<keyword evidence="3" id="KW-0472">Membrane</keyword>
<feature type="region of interest" description="Disordered" evidence="2">
    <location>
        <begin position="174"/>
        <end position="198"/>
    </location>
</feature>
<dbReference type="EMBL" id="QFYR01000001">
    <property type="protein sequence ID" value="RAK58105.1"/>
    <property type="molecule type" value="Genomic_DNA"/>
</dbReference>